<feature type="region of interest" description="Disordered" evidence="1">
    <location>
        <begin position="191"/>
        <end position="212"/>
    </location>
</feature>
<proteinExistence type="predicted"/>
<reference evidence="4" key="1">
    <citation type="submission" date="2018-04" db="EMBL/GenBank/DDBJ databases">
        <title>Complete genome of Antarctic heterotrophic bacterium Hymenobacter nivis.</title>
        <authorList>
            <person name="Terashima M."/>
        </authorList>
    </citation>
    <scope>NUCLEOTIDE SEQUENCE [LARGE SCALE GENOMIC DNA]</scope>
    <source>
        <strain evidence="4">NBRC 111535</strain>
    </source>
</reference>
<feature type="compositionally biased region" description="Basic and acidic residues" evidence="1">
    <location>
        <begin position="197"/>
        <end position="212"/>
    </location>
</feature>
<keyword evidence="4" id="KW-1185">Reference proteome</keyword>
<evidence type="ECO:0000259" key="2">
    <source>
        <dbReference type="Pfam" id="PF14905"/>
    </source>
</evidence>
<name>A0A2Z3GPV0_9BACT</name>
<dbReference type="KEGG" id="hnv:DDQ68_17775"/>
<evidence type="ECO:0000313" key="4">
    <source>
        <dbReference type="Proteomes" id="UP000245999"/>
    </source>
</evidence>
<evidence type="ECO:0000256" key="1">
    <source>
        <dbReference type="SAM" id="MobiDB-lite"/>
    </source>
</evidence>
<dbReference type="Pfam" id="PF14905">
    <property type="entry name" value="OMP_b-brl_3"/>
    <property type="match status" value="1"/>
</dbReference>
<dbReference type="Proteomes" id="UP000245999">
    <property type="component" value="Chromosome"/>
</dbReference>
<feature type="domain" description="Outer membrane protein beta-barrel" evidence="2">
    <location>
        <begin position="12"/>
        <end position="186"/>
    </location>
</feature>
<evidence type="ECO:0000313" key="3">
    <source>
        <dbReference type="EMBL" id="AWM34471.1"/>
    </source>
</evidence>
<sequence>MFLTRSPLRDEYSYGYHTDVLIDTYTKDDATQIVVNSCQNFRSASELNATMTLMKPLLNDEWQTVTTLGATYAKVNAGPWALGLGATRPAAFLSTNHTLVLPRGFKAEVSAMYMSPMTFGGLAIRASFVSSAGVSKTVLHGTGTLTLNVTDLFNTQQSRFDVLAGGVNSSNVTKAESRFIKLGFSYKFGNKNGKASPRRDTGTEAERARMDN</sequence>
<dbReference type="InterPro" id="IPR041700">
    <property type="entry name" value="OMP_b-brl_3"/>
</dbReference>
<dbReference type="OrthoDB" id="720889at2"/>
<gene>
    <name evidence="3" type="ORF">DDQ68_17775</name>
</gene>
<dbReference type="EMBL" id="CP029145">
    <property type="protein sequence ID" value="AWM34471.1"/>
    <property type="molecule type" value="Genomic_DNA"/>
</dbReference>
<dbReference type="AlphaFoldDB" id="A0A2Z3GPV0"/>
<accession>A0A2Z3GPV0</accession>
<organism evidence="3 4">
    <name type="scientific">Hymenobacter nivis</name>
    <dbReference type="NCBI Taxonomy" id="1850093"/>
    <lineage>
        <taxon>Bacteria</taxon>
        <taxon>Pseudomonadati</taxon>
        <taxon>Bacteroidota</taxon>
        <taxon>Cytophagia</taxon>
        <taxon>Cytophagales</taxon>
        <taxon>Hymenobacteraceae</taxon>
        <taxon>Hymenobacter</taxon>
    </lineage>
</organism>
<protein>
    <recommendedName>
        <fullName evidence="2">Outer membrane protein beta-barrel domain-containing protein</fullName>
    </recommendedName>
</protein>
<dbReference type="SUPFAM" id="SSF56935">
    <property type="entry name" value="Porins"/>
    <property type="match status" value="1"/>
</dbReference>